<keyword evidence="4" id="KW-0694">RNA-binding</keyword>
<dbReference type="Pfam" id="PF13299">
    <property type="entry name" value="CPSF100_C"/>
    <property type="match status" value="1"/>
</dbReference>
<reference evidence="7 8" key="1">
    <citation type="journal article" date="2023" name="Elife">
        <title>Identification of key yeast species and microbe-microbe interactions impacting larval growth of Drosophila in the wild.</title>
        <authorList>
            <person name="Mure A."/>
            <person name="Sugiura Y."/>
            <person name="Maeda R."/>
            <person name="Honda K."/>
            <person name="Sakurai N."/>
            <person name="Takahashi Y."/>
            <person name="Watada M."/>
            <person name="Katoh T."/>
            <person name="Gotoh A."/>
            <person name="Gotoh Y."/>
            <person name="Taniguchi I."/>
            <person name="Nakamura K."/>
            <person name="Hayashi T."/>
            <person name="Katayama T."/>
            <person name="Uemura T."/>
            <person name="Hattori Y."/>
        </authorList>
    </citation>
    <scope>NUCLEOTIDE SEQUENCE [LARGE SCALE GENOMIC DNA]</scope>
    <source>
        <strain evidence="7 8">SB-73</strain>
    </source>
</reference>
<dbReference type="GO" id="GO:0006397">
    <property type="term" value="P:mRNA processing"/>
    <property type="evidence" value="ECO:0007669"/>
    <property type="project" value="UniProtKB-KW"/>
</dbReference>
<dbReference type="Gene3D" id="3.60.15.10">
    <property type="entry name" value="Ribonuclease Z/Hydroxyacylglutathione hydrolase-like"/>
    <property type="match status" value="1"/>
</dbReference>
<evidence type="ECO:0000313" key="7">
    <source>
        <dbReference type="EMBL" id="GMM49292.1"/>
    </source>
</evidence>
<accession>A0AAV5RDK9</accession>
<keyword evidence="3 4" id="KW-0539">Nucleus</keyword>
<organism evidence="7 8">
    <name type="scientific">Starmerella bacillaris</name>
    <name type="common">Yeast</name>
    <name type="synonym">Candida zemplinina</name>
    <dbReference type="NCBI Taxonomy" id="1247836"/>
    <lineage>
        <taxon>Eukaryota</taxon>
        <taxon>Fungi</taxon>
        <taxon>Dikarya</taxon>
        <taxon>Ascomycota</taxon>
        <taxon>Saccharomycotina</taxon>
        <taxon>Dipodascomycetes</taxon>
        <taxon>Dipodascales</taxon>
        <taxon>Trichomonascaceae</taxon>
        <taxon>Starmerella</taxon>
    </lineage>
</organism>
<feature type="domain" description="Beta-Casp" evidence="6">
    <location>
        <begin position="253"/>
        <end position="387"/>
    </location>
</feature>
<keyword evidence="8" id="KW-1185">Reference proteome</keyword>
<keyword evidence="2 4" id="KW-0507">mRNA processing</keyword>
<name>A0AAV5RDK9_STABA</name>
<gene>
    <name evidence="7" type="ORF">DASB73_002500</name>
</gene>
<evidence type="ECO:0000259" key="6">
    <source>
        <dbReference type="SMART" id="SM01027"/>
    </source>
</evidence>
<dbReference type="PANTHER" id="PTHR45922:SF1">
    <property type="entry name" value="CLEAVAGE AND POLYADENYLATION SPECIFICITY FACTOR SUBUNIT 2"/>
    <property type="match status" value="1"/>
</dbReference>
<feature type="region of interest" description="Disordered" evidence="5">
    <location>
        <begin position="437"/>
        <end position="463"/>
    </location>
</feature>
<evidence type="ECO:0000313" key="8">
    <source>
        <dbReference type="Proteomes" id="UP001362899"/>
    </source>
</evidence>
<comment type="caution">
    <text evidence="7">The sequence shown here is derived from an EMBL/GenBank/DDBJ whole genome shotgun (WGS) entry which is preliminary data.</text>
</comment>
<dbReference type="SUPFAM" id="SSF56281">
    <property type="entry name" value="Metallo-hydrolase/oxidoreductase"/>
    <property type="match status" value="1"/>
</dbReference>
<proteinExistence type="inferred from homology"/>
<dbReference type="GO" id="GO:0005847">
    <property type="term" value="C:mRNA cleavage and polyadenylation specificity factor complex"/>
    <property type="evidence" value="ECO:0007669"/>
    <property type="project" value="InterPro"/>
</dbReference>
<protein>
    <recommendedName>
        <fullName evidence="4">Cleavage and polyadenylation specificity factor subunit 2</fullName>
    </recommendedName>
    <alternativeName>
        <fullName evidence="4">Cleavage and polyadenylation specificity factor 100 kDa subunit</fullName>
    </alternativeName>
</protein>
<comment type="similarity">
    <text evidence="4">Belongs to the metallo-beta-lactamase superfamily. RNA-metabolizing metallo-beta-lactamase-like family. CPSF2/YSH1 subfamily.</text>
</comment>
<dbReference type="SMART" id="SM01027">
    <property type="entry name" value="Beta-Casp"/>
    <property type="match status" value="1"/>
</dbReference>
<sequence length="766" mass="86544">MVLLKPLGSAEKGAFQQLLTLDSDGLNILFDVGWDQKLEPEILDALIAEIPQISLILLTHATVSHIGAFAYLRHKYPEFRKIPVYATFPVIRLGQLLTLEVYRSCGICGPFDDVNILKNSEVESIFSEITPINYSQPLQLHKYPALEHLTITAYNSGHSLGGTLWKVNDSIDSVIFAVDWNHARDAHLSGAFLEPKTGRVTKDLQAPSMLITSSTVSQVMSLTKSRASFLEKVKQVLDNDGTVLIPMSLSARMLELILVLDKFISQLRGENSGLKRVPLICCSNYSKQTLYQASSMLEWMVSSIITEWQVQNESPFEAKNITFIQSPSELQSEKLSPATGGRIILAPGECLEQGLSRQVFFEYIAEDEKSALILTEPCFGNTLGFYLLDVTKEKDANSQILSGFTYRSEELLEGEALEKYNKRIEIEKDELELQEAQTKRNKELIDTSASAQNPSDSEDEDEDAVEIIDQHDFIVTDKNNDILFPYVVKRKRKDDYGEAIPASLLKKKKDIKKDAESAENADENYNKDIEMKDEVVEEVVEAPIKIVTKEVNVTLRCKVEFADMNGITNRRSFEMVLKQMKPAKVCAMPGDFSICDWLNTQFEFFEVLDKQVYYPRTNFAVDVRIDANIPLHWHNVSENYSVARVQGILELDSHEKAMRSSAMLIPESQAASNELTDVEMTDTHDNKDAFGRTEDGLTIGDLKLTNLRKELTSLGFKAEFKSQGMLVCNDKVSIQQLNDTEFLLEGEVNTDYYEVRKLMRKYITTL</sequence>
<dbReference type="InterPro" id="IPR022712">
    <property type="entry name" value="Beta_Casp"/>
</dbReference>
<dbReference type="InterPro" id="IPR027075">
    <property type="entry name" value="CPSF2"/>
</dbReference>
<dbReference type="InterPro" id="IPR036866">
    <property type="entry name" value="RibonucZ/Hydroxyglut_hydro"/>
</dbReference>
<evidence type="ECO:0000256" key="1">
    <source>
        <dbReference type="ARBA" id="ARBA00004123"/>
    </source>
</evidence>
<evidence type="ECO:0000256" key="5">
    <source>
        <dbReference type="SAM" id="MobiDB-lite"/>
    </source>
</evidence>
<evidence type="ECO:0000256" key="3">
    <source>
        <dbReference type="ARBA" id="ARBA00023242"/>
    </source>
</evidence>
<dbReference type="GO" id="GO:0003723">
    <property type="term" value="F:RNA binding"/>
    <property type="evidence" value="ECO:0007669"/>
    <property type="project" value="UniProtKB-KW"/>
</dbReference>
<dbReference type="PANTHER" id="PTHR45922">
    <property type="entry name" value="CLEAVAGE AND POLYADENYLATION SPECIFICITY FACTOR SUBUNIT 2"/>
    <property type="match status" value="1"/>
</dbReference>
<dbReference type="Pfam" id="PF10996">
    <property type="entry name" value="Beta-Casp"/>
    <property type="match status" value="1"/>
</dbReference>
<dbReference type="Pfam" id="PF16661">
    <property type="entry name" value="Lactamase_B_6"/>
    <property type="match status" value="1"/>
</dbReference>
<dbReference type="EMBL" id="BTGC01000001">
    <property type="protein sequence ID" value="GMM49292.1"/>
    <property type="molecule type" value="Genomic_DNA"/>
</dbReference>
<dbReference type="Proteomes" id="UP001362899">
    <property type="component" value="Unassembled WGS sequence"/>
</dbReference>
<evidence type="ECO:0000256" key="2">
    <source>
        <dbReference type="ARBA" id="ARBA00022664"/>
    </source>
</evidence>
<comment type="subcellular location">
    <subcellularLocation>
        <location evidence="1 4">Nucleus</location>
    </subcellularLocation>
</comment>
<evidence type="ECO:0000256" key="4">
    <source>
        <dbReference type="RuleBase" id="RU365006"/>
    </source>
</evidence>
<dbReference type="InterPro" id="IPR001279">
    <property type="entry name" value="Metallo-B-lactamas"/>
</dbReference>
<dbReference type="AlphaFoldDB" id="A0AAV5RDK9"/>
<dbReference type="InterPro" id="IPR025069">
    <property type="entry name" value="Cpsf2_C"/>
</dbReference>